<protein>
    <recommendedName>
        <fullName evidence="3">Chromosome partitioning protein ParB</fullName>
    </recommendedName>
</protein>
<organism evidence="2">
    <name type="scientific">Escherichia coli</name>
    <dbReference type="NCBI Taxonomy" id="562"/>
    <lineage>
        <taxon>Bacteria</taxon>
        <taxon>Pseudomonadati</taxon>
        <taxon>Pseudomonadota</taxon>
        <taxon>Gammaproteobacteria</taxon>
        <taxon>Enterobacterales</taxon>
        <taxon>Enterobacteriaceae</taxon>
        <taxon>Escherichia</taxon>
    </lineage>
</organism>
<evidence type="ECO:0000313" key="2">
    <source>
        <dbReference type="EMBL" id="VUD38203.1"/>
    </source>
</evidence>
<geneLocation type="plasmid" evidence="2">
    <name>1</name>
</geneLocation>
<accession>A0A7M3PR49</accession>
<proteinExistence type="predicted"/>
<evidence type="ECO:0000256" key="1">
    <source>
        <dbReference type="SAM" id="Coils"/>
    </source>
</evidence>
<keyword evidence="1" id="KW-0175">Coiled coil</keyword>
<evidence type="ECO:0008006" key="3">
    <source>
        <dbReference type="Google" id="ProtNLM"/>
    </source>
</evidence>
<keyword evidence="2" id="KW-0614">Plasmid</keyword>
<gene>
    <name evidence="2" type="ORF">SAMEA4370290_00109</name>
</gene>
<dbReference type="AlphaFoldDB" id="A0A7M3PR49"/>
<reference evidence="2" key="1">
    <citation type="submission" date="2019-06" db="EMBL/GenBank/DDBJ databases">
        <authorList>
            <consortium name="Pathogen Informatics"/>
        </authorList>
    </citation>
    <scope>NUCLEOTIDE SEQUENCE [LARGE SCALE GENOMIC DNA]</scope>
    <source>
        <strain evidence="2">VRES-hospital6495107</strain>
        <plasmid evidence="2">1</plasmid>
    </source>
</reference>
<feature type="coiled-coil region" evidence="1">
    <location>
        <begin position="59"/>
        <end position="86"/>
    </location>
</feature>
<sequence length="131" mass="14891">MWTAWRSMPALLEKLQAVAEFLREAEGWEWCAGRMEPVGECREDAGTYRCLPEPEAVLTEAEEERLNELMARYDALENQCEESDLLEAEMKLIELHGEGQGVDAGDACRKWRGGVLALWKRMCPAWCAVAQ</sequence>
<dbReference type="EMBL" id="LR595871">
    <property type="protein sequence ID" value="VUD38203.1"/>
    <property type="molecule type" value="Genomic_DNA"/>
</dbReference>
<name>A0A7M3PR49_ECOLX</name>